<dbReference type="InterPro" id="IPR013128">
    <property type="entry name" value="Peptidase_C1A"/>
</dbReference>
<evidence type="ECO:0000256" key="1">
    <source>
        <dbReference type="ARBA" id="ARBA00008455"/>
    </source>
</evidence>
<sequence length="208" mass="23998">MVDYELLKKCEVYGQRGKVHKGIVSGCNYNTSEAGQPYEIPACEHHIDGPNIKRPMELFTMFHTKRIYTKVVIIFFKYCLLFLYYYKIIFFQQFSALIDEFIKTSYSVRSKEEIIQREIVTNGPVEGTITVYEDFMNYKSGVYQHVVGKALGGHTIRILGWRVEEGTPYWLIANSWNSDWGDNGYVKLLRGANHCGIEGSITARLPLL</sequence>
<name>A0AA88HYC5_ARTSF</name>
<keyword evidence="2" id="KW-0812">Transmembrane</keyword>
<dbReference type="PROSITE" id="PS00640">
    <property type="entry name" value="THIOL_PROTEASE_ASN"/>
    <property type="match status" value="1"/>
</dbReference>
<comment type="caution">
    <text evidence="4">The sequence shown here is derived from an EMBL/GenBank/DDBJ whole genome shotgun (WGS) entry which is preliminary data.</text>
</comment>
<organism evidence="4 5">
    <name type="scientific">Artemia franciscana</name>
    <name type="common">Brine shrimp</name>
    <name type="synonym">Artemia sanfranciscana</name>
    <dbReference type="NCBI Taxonomy" id="6661"/>
    <lineage>
        <taxon>Eukaryota</taxon>
        <taxon>Metazoa</taxon>
        <taxon>Ecdysozoa</taxon>
        <taxon>Arthropoda</taxon>
        <taxon>Crustacea</taxon>
        <taxon>Branchiopoda</taxon>
        <taxon>Anostraca</taxon>
        <taxon>Artemiidae</taxon>
        <taxon>Artemia</taxon>
    </lineage>
</organism>
<dbReference type="InterPro" id="IPR038765">
    <property type="entry name" value="Papain-like_cys_pep_sf"/>
</dbReference>
<dbReference type="PANTHER" id="PTHR12411">
    <property type="entry name" value="CYSTEINE PROTEASE FAMILY C1-RELATED"/>
    <property type="match status" value="1"/>
</dbReference>
<keyword evidence="2" id="KW-1133">Transmembrane helix</keyword>
<feature type="transmembrane region" description="Helical" evidence="2">
    <location>
        <begin position="67"/>
        <end position="86"/>
    </location>
</feature>
<evidence type="ECO:0000313" key="4">
    <source>
        <dbReference type="EMBL" id="KAK2716304.1"/>
    </source>
</evidence>
<evidence type="ECO:0000259" key="3">
    <source>
        <dbReference type="SMART" id="SM00645"/>
    </source>
</evidence>
<protein>
    <recommendedName>
        <fullName evidence="3">Peptidase C1A papain C-terminal domain-containing protein</fullName>
    </recommendedName>
</protein>
<keyword evidence="5" id="KW-1185">Reference proteome</keyword>
<dbReference type="GO" id="GO:0008234">
    <property type="term" value="F:cysteine-type peptidase activity"/>
    <property type="evidence" value="ECO:0007669"/>
    <property type="project" value="InterPro"/>
</dbReference>
<feature type="domain" description="Peptidase C1A papain C-terminal" evidence="3">
    <location>
        <begin position="8"/>
        <end position="205"/>
    </location>
</feature>
<dbReference type="AlphaFoldDB" id="A0AA88HYC5"/>
<dbReference type="Proteomes" id="UP001187531">
    <property type="component" value="Unassembled WGS sequence"/>
</dbReference>
<accession>A0AA88HYC5</accession>
<gene>
    <name evidence="4" type="ORF">QYM36_010770</name>
</gene>
<dbReference type="Gene3D" id="3.90.70.10">
    <property type="entry name" value="Cysteine proteinases"/>
    <property type="match status" value="1"/>
</dbReference>
<reference evidence="4" key="1">
    <citation type="submission" date="2023-07" db="EMBL/GenBank/DDBJ databases">
        <title>Chromosome-level genome assembly of Artemia franciscana.</title>
        <authorList>
            <person name="Jo E."/>
        </authorList>
    </citation>
    <scope>NUCLEOTIDE SEQUENCE</scope>
    <source>
        <tissue evidence="4">Whole body</tissue>
    </source>
</reference>
<dbReference type="SUPFAM" id="SSF54001">
    <property type="entry name" value="Cysteine proteinases"/>
    <property type="match status" value="1"/>
</dbReference>
<dbReference type="EMBL" id="JAVRJZ010000012">
    <property type="protein sequence ID" value="KAK2716304.1"/>
    <property type="molecule type" value="Genomic_DNA"/>
</dbReference>
<dbReference type="InterPro" id="IPR000668">
    <property type="entry name" value="Peptidase_C1A_C"/>
</dbReference>
<dbReference type="GO" id="GO:0006508">
    <property type="term" value="P:proteolysis"/>
    <property type="evidence" value="ECO:0007669"/>
    <property type="project" value="InterPro"/>
</dbReference>
<evidence type="ECO:0000313" key="5">
    <source>
        <dbReference type="Proteomes" id="UP001187531"/>
    </source>
</evidence>
<proteinExistence type="inferred from homology"/>
<keyword evidence="2" id="KW-0472">Membrane</keyword>
<dbReference type="Pfam" id="PF00112">
    <property type="entry name" value="Peptidase_C1"/>
    <property type="match status" value="1"/>
</dbReference>
<dbReference type="SMART" id="SM00645">
    <property type="entry name" value="Pept_C1"/>
    <property type="match status" value="1"/>
</dbReference>
<comment type="similarity">
    <text evidence="1">Belongs to the peptidase C1 family.</text>
</comment>
<dbReference type="InterPro" id="IPR025661">
    <property type="entry name" value="Pept_asp_AS"/>
</dbReference>
<dbReference type="FunFam" id="3.90.70.10:FF:000465">
    <property type="entry name" value="Cathepsin B, putative"/>
    <property type="match status" value="1"/>
</dbReference>
<evidence type="ECO:0000256" key="2">
    <source>
        <dbReference type="SAM" id="Phobius"/>
    </source>
</evidence>